<evidence type="ECO:0000313" key="12">
    <source>
        <dbReference type="Proteomes" id="UP000195141"/>
    </source>
</evidence>
<name>A0A242JZ50_9ENTE</name>
<dbReference type="Pfam" id="PF00746">
    <property type="entry name" value="Gram_pos_anchor"/>
    <property type="match status" value="1"/>
</dbReference>
<protein>
    <recommendedName>
        <fullName evidence="8">Gram-positive cocci surface proteins LPxTG domain-containing protein</fullName>
    </recommendedName>
</protein>
<evidence type="ECO:0000259" key="8">
    <source>
        <dbReference type="Pfam" id="PF00746"/>
    </source>
</evidence>
<dbReference type="Proteomes" id="UP000195141">
    <property type="component" value="Chromosome"/>
</dbReference>
<dbReference type="OrthoDB" id="2185858at2"/>
<keyword evidence="6" id="KW-0812">Transmembrane</keyword>
<dbReference type="EMBL" id="CP147247">
    <property type="protein sequence ID" value="WYJ91744.1"/>
    <property type="molecule type" value="Genomic_DNA"/>
</dbReference>
<feature type="compositionally biased region" description="Low complexity" evidence="5">
    <location>
        <begin position="49"/>
        <end position="80"/>
    </location>
</feature>
<reference evidence="10" key="3">
    <citation type="submission" date="2024-03" db="EMBL/GenBank/DDBJ databases">
        <title>The Genome Sequence of Enterococcus sp. DIV0242b.</title>
        <authorList>
            <consortium name="The Broad Institute Genomics Platform"/>
            <consortium name="The Broad Institute Microbial Omics Core"/>
            <consortium name="The Broad Institute Genomic Center for Infectious Diseases"/>
            <person name="Earl A."/>
            <person name="Manson A."/>
            <person name="Gilmore M."/>
            <person name="Schwartman J."/>
            <person name="Shea T."/>
            <person name="Abouelleil A."/>
            <person name="Cao P."/>
            <person name="Chapman S."/>
            <person name="Cusick C."/>
            <person name="Young S."/>
            <person name="Neafsey D."/>
            <person name="Nusbaum C."/>
            <person name="Birren B."/>
        </authorList>
    </citation>
    <scope>NUCLEOTIDE SEQUENCE</scope>
    <source>
        <strain evidence="10">9E7_DIV0242</strain>
    </source>
</reference>
<dbReference type="RefSeq" id="WP_086350803.1">
    <property type="nucleotide sequence ID" value="NZ_CP147247.1"/>
</dbReference>
<evidence type="ECO:0000256" key="3">
    <source>
        <dbReference type="ARBA" id="ARBA00022729"/>
    </source>
</evidence>
<gene>
    <name evidence="10" type="ORF">A5888_003243</name>
    <name evidence="11" type="ORF">A5888_003512</name>
    <name evidence="9" type="ORF">A5888_003812</name>
</gene>
<reference evidence="9" key="1">
    <citation type="submission" date="2017-05" db="EMBL/GenBank/DDBJ databases">
        <title>The Genome Sequence of Enterococcus sp. 9E7_DIV0242.</title>
        <authorList>
            <consortium name="The Broad Institute Genomics Platform"/>
            <consortium name="The Broad Institute Genomic Center for Infectious Diseases"/>
            <person name="Earl A."/>
            <person name="Manson A."/>
            <person name="Schwartman J."/>
            <person name="Gilmore M."/>
            <person name="Abouelleil A."/>
            <person name="Cao P."/>
            <person name="Chapman S."/>
            <person name="Cusick C."/>
            <person name="Shea T."/>
            <person name="Young S."/>
            <person name="Neafsey D."/>
            <person name="Nusbaum C."/>
            <person name="Birren B."/>
        </authorList>
    </citation>
    <scope>NUCLEOTIDE SEQUENCE [LARGE SCALE GENOMIC DNA]</scope>
    <source>
        <strain evidence="9">9E7_DIV0242</strain>
    </source>
</reference>
<dbReference type="NCBIfam" id="TIGR01167">
    <property type="entry name" value="LPXTG_anchor"/>
    <property type="match status" value="1"/>
</dbReference>
<dbReference type="InterPro" id="IPR019931">
    <property type="entry name" value="LPXTG_anchor"/>
</dbReference>
<evidence type="ECO:0000313" key="9">
    <source>
        <dbReference type="EMBL" id="OTP10514.1"/>
    </source>
</evidence>
<feature type="signal peptide" evidence="7">
    <location>
        <begin position="1"/>
        <end position="30"/>
    </location>
</feature>
<dbReference type="EMBL" id="NGMM01000008">
    <property type="protein sequence ID" value="OTP10514.1"/>
    <property type="molecule type" value="Genomic_DNA"/>
</dbReference>
<evidence type="ECO:0000313" key="11">
    <source>
        <dbReference type="EMBL" id="WYJ91744.1"/>
    </source>
</evidence>
<feature type="transmembrane region" description="Helical" evidence="6">
    <location>
        <begin position="100"/>
        <end position="119"/>
    </location>
</feature>
<evidence type="ECO:0000256" key="4">
    <source>
        <dbReference type="ARBA" id="ARBA00023088"/>
    </source>
</evidence>
<keyword evidence="4" id="KW-0572">Peptidoglycan-anchor</keyword>
<keyword evidence="12" id="KW-1185">Reference proteome</keyword>
<reference evidence="10" key="2">
    <citation type="submission" date="2017-05" db="EMBL/GenBank/DDBJ databases">
        <authorList>
            <consortium name="The Broad Institute Genomics Platform"/>
            <consortium name="The Broad Institute Genomic Center for Infectious Diseases"/>
            <person name="Earl A."/>
            <person name="Manson A."/>
            <person name="Schwartman J."/>
            <person name="Gilmore M."/>
            <person name="Abouelleil A."/>
            <person name="Cao P."/>
            <person name="Chapman S."/>
            <person name="Cusick C."/>
            <person name="Shea T."/>
            <person name="Young S."/>
            <person name="Neafsey D."/>
            <person name="Nusbaum C."/>
            <person name="Birren B."/>
        </authorList>
    </citation>
    <scope>NUCLEOTIDE SEQUENCE</scope>
    <source>
        <strain evidence="10">9E7_DIV0242</strain>
    </source>
</reference>
<organism evidence="9">
    <name type="scientific">Candidatus Enterococcus clewellii</name>
    <dbReference type="NCBI Taxonomy" id="1834193"/>
    <lineage>
        <taxon>Bacteria</taxon>
        <taxon>Bacillati</taxon>
        <taxon>Bacillota</taxon>
        <taxon>Bacilli</taxon>
        <taxon>Lactobacillales</taxon>
        <taxon>Enterococcaceae</taxon>
        <taxon>Enterococcus</taxon>
    </lineage>
</organism>
<keyword evidence="1" id="KW-0134">Cell wall</keyword>
<keyword evidence="3 7" id="KW-0732">Signal</keyword>
<evidence type="ECO:0000313" key="10">
    <source>
        <dbReference type="EMBL" id="WYJ91475.1"/>
    </source>
</evidence>
<evidence type="ECO:0000256" key="1">
    <source>
        <dbReference type="ARBA" id="ARBA00022512"/>
    </source>
</evidence>
<sequence length="131" mass="13516">MKNNIVHLIRLSMLLLLTVAGTAGVPTSFAAENGGAVQTNGVIQFYEETSSSSTTPSSSTSSSTVASTSSSTPITVPSSSEAPVTKPTGKYPSTGELVKTSLAVSGSALVVLVVLFFFWKRKKDAKEEGNG</sequence>
<keyword evidence="6" id="KW-1133">Transmembrane helix</keyword>
<evidence type="ECO:0000256" key="5">
    <source>
        <dbReference type="SAM" id="MobiDB-lite"/>
    </source>
</evidence>
<accession>A0A242JZ50</accession>
<evidence type="ECO:0000256" key="6">
    <source>
        <dbReference type="SAM" id="Phobius"/>
    </source>
</evidence>
<feature type="region of interest" description="Disordered" evidence="5">
    <location>
        <begin position="48"/>
        <end position="92"/>
    </location>
</feature>
<feature type="domain" description="Gram-positive cocci surface proteins LPxTG" evidence="8">
    <location>
        <begin position="84"/>
        <end position="124"/>
    </location>
</feature>
<keyword evidence="6" id="KW-0472">Membrane</keyword>
<keyword evidence="2" id="KW-0964">Secreted</keyword>
<dbReference type="AlphaFoldDB" id="A0A242JZ50"/>
<proteinExistence type="predicted"/>
<evidence type="ECO:0000256" key="7">
    <source>
        <dbReference type="SAM" id="SignalP"/>
    </source>
</evidence>
<feature type="chain" id="PRO_5012783217" description="Gram-positive cocci surface proteins LPxTG domain-containing protein" evidence="7">
    <location>
        <begin position="31"/>
        <end position="131"/>
    </location>
</feature>
<evidence type="ECO:0000256" key="2">
    <source>
        <dbReference type="ARBA" id="ARBA00022525"/>
    </source>
</evidence>
<dbReference type="EMBL" id="CP147247">
    <property type="protein sequence ID" value="WYJ91475.1"/>
    <property type="molecule type" value="Genomic_DNA"/>
</dbReference>